<feature type="domain" description="Rieske" evidence="7">
    <location>
        <begin position="422"/>
        <end position="508"/>
    </location>
</feature>
<name>A0AB39QRY3_9ACTN</name>
<dbReference type="AlphaFoldDB" id="A0AB39QRY3"/>
<evidence type="ECO:0000256" key="6">
    <source>
        <dbReference type="SAM" id="MobiDB-lite"/>
    </source>
</evidence>
<accession>A0AB39QRY3</accession>
<sequence>MNAQELRGSYWIETAPDGAPAPPPDADVSVDVAVVGGGIAGLSTAWELVRRGREVAVLEAGRLAAGVTGHTTAKLTALHTLVYDHLRRTRGREGARLYAESQSTAIRRAAEIVSDLGIDCEWEEAAACTYAERPEHVGQLRAEAEAAREAGLPAEFVTGTELPYPVAGAVRVTGQAQFHPVKYLRALAEDLRRHGGAVYEGTRVTGLSEGEPCVLSTDVGATVRAREVVVATHYPVFDRALLFTRLSPRRELVVAGTVDADRAPRDMYITPEQNTRSVRSAPQADGTRLLVVTGEHFTPGTADVEERFARLTAWADSRFAGLTVTHRWATQDNDSTDSVPLVGPLHLGSRHTYVATGFGGWGLSGGIMAGGLISDLVEGRESEWAGLYDPRRLASVVREGGAFLKHQAQVARHFVGDRLAAVRAPAPEDLAPGDGAVVRMGGHPCAVHRDGSGQLHTVSARCTHLGCLVAFNRAEQAWECPCHGSRFAPDGRILQGPAVRPLEKRDTEATGSGRSDTGTRNHP</sequence>
<protein>
    <submittedName>
        <fullName evidence="8">FAD-dependent oxidoreductase</fullName>
    </submittedName>
</protein>
<evidence type="ECO:0000313" key="8">
    <source>
        <dbReference type="EMBL" id="XDQ45197.1"/>
    </source>
</evidence>
<feature type="region of interest" description="Disordered" evidence="6">
    <location>
        <begin position="491"/>
        <end position="523"/>
    </location>
</feature>
<dbReference type="InterPro" id="IPR005805">
    <property type="entry name" value="Rieske_Fe-S_prot_C"/>
</dbReference>
<dbReference type="PANTHER" id="PTHR13847:SF274">
    <property type="entry name" value="RIESKE 2FE-2S IRON-SULFUR PROTEIN YHFW-RELATED"/>
    <property type="match status" value="1"/>
</dbReference>
<dbReference type="PRINTS" id="PR00162">
    <property type="entry name" value="RIESKE"/>
</dbReference>
<dbReference type="CDD" id="cd03477">
    <property type="entry name" value="Rieske_YhfW_C"/>
    <property type="match status" value="1"/>
</dbReference>
<dbReference type="SUPFAM" id="SSF50022">
    <property type="entry name" value="ISP domain"/>
    <property type="match status" value="1"/>
</dbReference>
<dbReference type="GO" id="GO:0051537">
    <property type="term" value="F:2 iron, 2 sulfur cluster binding"/>
    <property type="evidence" value="ECO:0007669"/>
    <property type="project" value="UniProtKB-KW"/>
</dbReference>
<dbReference type="GO" id="GO:0005737">
    <property type="term" value="C:cytoplasm"/>
    <property type="evidence" value="ECO:0007669"/>
    <property type="project" value="TreeGrafter"/>
</dbReference>
<feature type="compositionally biased region" description="Polar residues" evidence="6">
    <location>
        <begin position="509"/>
        <end position="523"/>
    </location>
</feature>
<evidence type="ECO:0000256" key="1">
    <source>
        <dbReference type="ARBA" id="ARBA00022714"/>
    </source>
</evidence>
<dbReference type="EMBL" id="CP163441">
    <property type="protein sequence ID" value="XDQ45197.1"/>
    <property type="molecule type" value="Genomic_DNA"/>
</dbReference>
<dbReference type="GO" id="GO:0016020">
    <property type="term" value="C:membrane"/>
    <property type="evidence" value="ECO:0007669"/>
    <property type="project" value="InterPro"/>
</dbReference>
<dbReference type="Pfam" id="PF00355">
    <property type="entry name" value="Rieske"/>
    <property type="match status" value="1"/>
</dbReference>
<organism evidence="8">
    <name type="scientific">Streptomyces sp. R39</name>
    <dbReference type="NCBI Taxonomy" id="3238631"/>
    <lineage>
        <taxon>Bacteria</taxon>
        <taxon>Bacillati</taxon>
        <taxon>Actinomycetota</taxon>
        <taxon>Actinomycetes</taxon>
        <taxon>Kitasatosporales</taxon>
        <taxon>Streptomycetaceae</taxon>
        <taxon>Streptomyces</taxon>
    </lineage>
</organism>
<dbReference type="Gene3D" id="2.102.10.10">
    <property type="entry name" value="Rieske [2Fe-2S] iron-sulphur domain"/>
    <property type="match status" value="1"/>
</dbReference>
<dbReference type="RefSeq" id="WP_369223916.1">
    <property type="nucleotide sequence ID" value="NZ_CP163441.1"/>
</dbReference>
<dbReference type="GO" id="GO:0016705">
    <property type="term" value="F:oxidoreductase activity, acting on paired donors, with incorporation or reduction of molecular oxygen"/>
    <property type="evidence" value="ECO:0007669"/>
    <property type="project" value="UniProtKB-ARBA"/>
</dbReference>
<dbReference type="GO" id="GO:0004497">
    <property type="term" value="F:monooxygenase activity"/>
    <property type="evidence" value="ECO:0007669"/>
    <property type="project" value="UniProtKB-ARBA"/>
</dbReference>
<gene>
    <name evidence="8" type="ORF">AB5J52_24720</name>
</gene>
<dbReference type="FunFam" id="2.102.10.10:FF:000014">
    <property type="entry name" value="Oxidoreductase, FAD dependent"/>
    <property type="match status" value="1"/>
</dbReference>
<dbReference type="InterPro" id="IPR036188">
    <property type="entry name" value="FAD/NAD-bd_sf"/>
</dbReference>
<proteinExistence type="predicted"/>
<dbReference type="InterPro" id="IPR036922">
    <property type="entry name" value="Rieske_2Fe-2S_sf"/>
</dbReference>
<evidence type="ECO:0000256" key="5">
    <source>
        <dbReference type="ARBA" id="ARBA00023157"/>
    </source>
</evidence>
<keyword evidence="5" id="KW-1015">Disulfide bond</keyword>
<keyword evidence="2" id="KW-0479">Metal-binding</keyword>
<dbReference type="Gene3D" id="3.30.9.10">
    <property type="entry name" value="D-Amino Acid Oxidase, subunit A, domain 2"/>
    <property type="match status" value="1"/>
</dbReference>
<evidence type="ECO:0000259" key="7">
    <source>
        <dbReference type="PROSITE" id="PS51296"/>
    </source>
</evidence>
<evidence type="ECO:0000256" key="2">
    <source>
        <dbReference type="ARBA" id="ARBA00022723"/>
    </source>
</evidence>
<evidence type="ECO:0000256" key="4">
    <source>
        <dbReference type="ARBA" id="ARBA00023014"/>
    </source>
</evidence>
<dbReference type="InterPro" id="IPR038010">
    <property type="entry name" value="YhfW_C"/>
</dbReference>
<dbReference type="GO" id="GO:0046872">
    <property type="term" value="F:metal ion binding"/>
    <property type="evidence" value="ECO:0007669"/>
    <property type="project" value="UniProtKB-KW"/>
</dbReference>
<dbReference type="Pfam" id="PF01266">
    <property type="entry name" value="DAO"/>
    <property type="match status" value="1"/>
</dbReference>
<evidence type="ECO:0000256" key="3">
    <source>
        <dbReference type="ARBA" id="ARBA00023004"/>
    </source>
</evidence>
<dbReference type="InterPro" id="IPR017941">
    <property type="entry name" value="Rieske_2Fe-2S"/>
</dbReference>
<dbReference type="PANTHER" id="PTHR13847">
    <property type="entry name" value="SARCOSINE DEHYDROGENASE-RELATED"/>
    <property type="match status" value="1"/>
</dbReference>
<dbReference type="PROSITE" id="PS51296">
    <property type="entry name" value="RIESKE"/>
    <property type="match status" value="1"/>
</dbReference>
<reference evidence="8" key="1">
    <citation type="submission" date="2024-07" db="EMBL/GenBank/DDBJ databases">
        <authorList>
            <person name="Yu S.T."/>
        </authorList>
    </citation>
    <scope>NUCLEOTIDE SEQUENCE</scope>
    <source>
        <strain evidence="8">R39</strain>
    </source>
</reference>
<dbReference type="InterPro" id="IPR006076">
    <property type="entry name" value="FAD-dep_OxRdtase"/>
</dbReference>
<keyword evidence="3" id="KW-0408">Iron</keyword>
<dbReference type="Gene3D" id="3.50.50.60">
    <property type="entry name" value="FAD/NAD(P)-binding domain"/>
    <property type="match status" value="1"/>
</dbReference>
<keyword evidence="1" id="KW-0001">2Fe-2S</keyword>
<dbReference type="SUPFAM" id="SSF51905">
    <property type="entry name" value="FAD/NAD(P)-binding domain"/>
    <property type="match status" value="1"/>
</dbReference>
<keyword evidence="4" id="KW-0411">Iron-sulfur</keyword>